<protein>
    <submittedName>
        <fullName evidence="1">Uncharacterized protein</fullName>
    </submittedName>
</protein>
<keyword evidence="2" id="KW-1185">Reference proteome</keyword>
<gene>
    <name evidence="1" type="ORF">INT46_011391</name>
</gene>
<dbReference type="EMBL" id="JAEPRC010001122">
    <property type="protein sequence ID" value="KAG2189927.1"/>
    <property type="molecule type" value="Genomic_DNA"/>
</dbReference>
<dbReference type="AlphaFoldDB" id="A0A8H7QCH9"/>
<sequence>MSAPSSLVISSVDSSISVEIDNILALSLASEDHEGHEDTFEVVSKQLRKKVTSLSLRVATAGNKPRSEIDPLVFSLNQKEPNLQALEDVASLVSSTDSSGSPSAVSSNLNLSTKSANRNSVVPSNFPLFQWDGCVCDSKAKVSADIEECLCRFEDALSSHSVDYTTRIGIVCYFVA</sequence>
<dbReference type="Proteomes" id="UP000650833">
    <property type="component" value="Unassembled WGS sequence"/>
</dbReference>
<evidence type="ECO:0000313" key="2">
    <source>
        <dbReference type="Proteomes" id="UP000650833"/>
    </source>
</evidence>
<organism evidence="1 2">
    <name type="scientific">Mucor plumbeus</name>
    <dbReference type="NCBI Taxonomy" id="97098"/>
    <lineage>
        <taxon>Eukaryota</taxon>
        <taxon>Fungi</taxon>
        <taxon>Fungi incertae sedis</taxon>
        <taxon>Mucoromycota</taxon>
        <taxon>Mucoromycotina</taxon>
        <taxon>Mucoromycetes</taxon>
        <taxon>Mucorales</taxon>
        <taxon>Mucorineae</taxon>
        <taxon>Mucoraceae</taxon>
        <taxon>Mucor</taxon>
    </lineage>
</organism>
<evidence type="ECO:0000313" key="1">
    <source>
        <dbReference type="EMBL" id="KAG2189927.1"/>
    </source>
</evidence>
<dbReference type="OrthoDB" id="2288643at2759"/>
<accession>A0A8H7QCH9</accession>
<comment type="caution">
    <text evidence="1">The sequence shown here is derived from an EMBL/GenBank/DDBJ whole genome shotgun (WGS) entry which is preliminary data.</text>
</comment>
<reference evidence="1" key="1">
    <citation type="submission" date="2020-12" db="EMBL/GenBank/DDBJ databases">
        <title>Metabolic potential, ecology and presence of endohyphal bacteria is reflected in genomic diversity of Mucoromycotina.</title>
        <authorList>
            <person name="Muszewska A."/>
            <person name="Okrasinska A."/>
            <person name="Steczkiewicz K."/>
            <person name="Drgas O."/>
            <person name="Orlowska M."/>
            <person name="Perlinska-Lenart U."/>
            <person name="Aleksandrzak-Piekarczyk T."/>
            <person name="Szatraj K."/>
            <person name="Zielenkiewicz U."/>
            <person name="Pilsyk S."/>
            <person name="Malc E."/>
            <person name="Mieczkowski P."/>
            <person name="Kruszewska J.S."/>
            <person name="Biernat P."/>
            <person name="Pawlowska J."/>
        </authorList>
    </citation>
    <scope>NUCLEOTIDE SEQUENCE</scope>
    <source>
        <strain evidence="1">CBS 226.32</strain>
    </source>
</reference>
<name>A0A8H7QCH9_9FUNG</name>
<proteinExistence type="predicted"/>